<feature type="signal peptide" evidence="7">
    <location>
        <begin position="1"/>
        <end position="18"/>
    </location>
</feature>
<keyword evidence="6" id="KW-1133">Transmembrane helix</keyword>
<protein>
    <recommendedName>
        <fullName evidence="8">EGF-like domain-containing protein</fullName>
    </recommendedName>
</protein>
<keyword evidence="6" id="KW-0472">Membrane</keyword>
<keyword evidence="6" id="KW-0812">Transmembrane</keyword>
<feature type="domain" description="EGF-like" evidence="8">
    <location>
        <begin position="169"/>
        <end position="210"/>
    </location>
</feature>
<feature type="transmembrane region" description="Helical" evidence="6">
    <location>
        <begin position="1052"/>
        <end position="1070"/>
    </location>
</feature>
<dbReference type="SMART" id="SM00261">
    <property type="entry name" value="FU"/>
    <property type="match status" value="6"/>
</dbReference>
<feature type="domain" description="EGF-like" evidence="8">
    <location>
        <begin position="123"/>
        <end position="161"/>
    </location>
</feature>
<dbReference type="PANTHER" id="PTHR38934">
    <property type="entry name" value="HYPHALLY REGULATED CELL WALL PROTEIN 1"/>
    <property type="match status" value="1"/>
</dbReference>
<feature type="transmembrane region" description="Helical" evidence="6">
    <location>
        <begin position="1522"/>
        <end position="1543"/>
    </location>
</feature>
<evidence type="ECO:0000256" key="3">
    <source>
        <dbReference type="ARBA" id="ARBA00023157"/>
    </source>
</evidence>
<feature type="transmembrane region" description="Helical" evidence="6">
    <location>
        <begin position="1014"/>
        <end position="1032"/>
    </location>
</feature>
<comment type="caution">
    <text evidence="9">The sequence shown here is derived from an EMBL/GenBank/DDBJ whole genome shotgun (WGS) entry which is preliminary data.</text>
</comment>
<feature type="region of interest" description="Disordered" evidence="5">
    <location>
        <begin position="2147"/>
        <end position="2169"/>
    </location>
</feature>
<feature type="domain" description="EGF-like" evidence="8">
    <location>
        <begin position="313"/>
        <end position="355"/>
    </location>
</feature>
<evidence type="ECO:0000259" key="8">
    <source>
        <dbReference type="SMART" id="SM00181"/>
    </source>
</evidence>
<dbReference type="InterPro" id="IPR011936">
    <property type="entry name" value="Myxo_disulph_rpt"/>
</dbReference>
<gene>
    <name evidence="9" type="ORF">PPENT_87.1.T0060009</name>
</gene>
<dbReference type="Proteomes" id="UP000689195">
    <property type="component" value="Unassembled WGS sequence"/>
</dbReference>
<reference evidence="9" key="1">
    <citation type="submission" date="2021-01" db="EMBL/GenBank/DDBJ databases">
        <authorList>
            <consortium name="Genoscope - CEA"/>
            <person name="William W."/>
        </authorList>
    </citation>
    <scope>NUCLEOTIDE SEQUENCE</scope>
</reference>
<dbReference type="OrthoDB" id="10035969at2759"/>
<evidence type="ECO:0000256" key="5">
    <source>
        <dbReference type="SAM" id="MobiDB-lite"/>
    </source>
</evidence>
<evidence type="ECO:0000256" key="4">
    <source>
        <dbReference type="SAM" id="Coils"/>
    </source>
</evidence>
<keyword evidence="3" id="KW-1015">Disulfide bond</keyword>
<accession>A0A8S1SFY0</accession>
<evidence type="ECO:0000313" key="10">
    <source>
        <dbReference type="Proteomes" id="UP000689195"/>
    </source>
</evidence>
<feature type="domain" description="EGF-like" evidence="8">
    <location>
        <begin position="39"/>
        <end position="83"/>
    </location>
</feature>
<evidence type="ECO:0000256" key="2">
    <source>
        <dbReference type="ARBA" id="ARBA00022737"/>
    </source>
</evidence>
<sequence>MIFRLLFIFVALVQITYQACRKDGCWSCKRYQDCCISCGCGWSLKYQKTIDTFGCDNNKCDDYDDWKCKKCVDGYYLKDYTCFLCTYPCIECESRTKCKKCDSGYKLSNDQCIQSCTLPLCKQCDNIPTTCDVCVDNATYDSPNSKCLCNNSYYSDGKQCKQCISICGSCLNLYNYCATCKSGVSNMSPNPINGVCSCTTGYYWNSSSCEQCVAPCLTCENEANKCTSCNDESLMVNDENECICRIGYLSSPNNPYQCEICSNNCFTCADVSNKCTSCNENYELNEDTNTCYCPDGFYEINNKCNECDKLCSKCLSKTICSECIENPLVRFSNQQCICMDGYYFDVNQSLCLQCELTCKTCQTQKQMCTSCNSELNRTLSNNKCICKSDHFLNENQLCISCKSKEAIAIEFCKYKDCTDGIWSYGEECDDANNLSRDGCFNCLKEPQYYCINEIEKQSQCEKCQEYCQICEYDYFYKIQKCKQAIDGYYIENSIRINKCQDKCLHCESNASQCTKCRFLNISKSNINCQLCEFKQGYYSDYDNNSCYSKCGDAILADVEQCDDGNRINGDGCSDICQLEKSFDCINGVCIKTKNPIPQGQENQIYDLYTPKRQVLVTYDQELKLNQIFDINDEIQISLNQQANFNYSIKNNVNFEIDNLINFSFTIDFDVDRSISNASLIIKYLTPSLFRNAQNQTQEINLLEIKISDIVIISQSVQGLTTNTVNSSNYIIYSLLALLACGLILGGIDIYFNLIDTLQYLSYLYYINTIFPFNVNSFFENLNFAQFTIVQDFINLDQIFQYDLEYDLEFHSLTVPFKIKKQGMYSCFILNFTSIFSVFIISLVFYLVANLITIKYLSSKKQLLFQSDNKSSIRMYFSKLQVKLKHLAFQWALITIREFFYSDLLRIFMTTANEYSFTLALGLKGLDFNSTFGLINSTTTFAFLGIYICITFLSFKIVDQKRYAIEQAQYNIKFGSVFSGLQIAKYQKLYNPFLLIKKFLFMTFLIYLYEYPIIQVLQVTLLSLVTLFFLIFYSPIKDKLELIKQISCETSQFITLLLFTIFCINDLLKFLNADQKLIIGWVVVSNVLTALFTQLVINTIQQWKYLYIKYQFIRKIANSCSRRCQAKAPTQAPHDVFLMTNIQHHFKLIVTQTIFLADLIETTISLSVLFVLVMYWINSQISSNNETIIEIMKANITLTGIDLQQTISSIGFLFNITKLALNEKEISQQNSTLNTVIGTLTVKERSQIAQIEEITSIYIPNLPYYVIQLTSDSLSASNNTLNLYNFKSTPNCTNNPKFCQLLHNSYDDKGNFDLFLYMKNQKKDQVIFYTLFPFNIQLTQICGLLSNDSLYQCFILDLADYKQPEGILYTTLFTINNSVVSDVTDDCLTVEMKCSAITEFNNMDIDYQNTQNIVEFLESIDKADWMNQMRPLTRYYESSNPIVSLSMVDIKVYFYQSIHIGTYDINDEFYSEYKEDLINQTKEEQDKLNALQQNYDRWQLLATFNNQLYKNLVETKQEDYFDFFLFFQVFILFLLLTSILVNIITQNEFDQISITLNQVSMMMQMFFELDYDTLHKDLNAFKEYQKSSLTELNELLQIFDEFCWLIDFLNQLNKKVHDLEKLEQGLQIFQKRNSIECLELILMKLVSEHSRQKDYETAITYNKQLISILEQQKKDTQLIKSEEIMRINYKLFQSLNQLLDLLSKLLIRNKSRDRNAFNQAKTLFSNIMDFADTLEIKFTLQIKLFFKKCKLLFNLRKIKEAEQCIDQAQLILQQNYTLSKNASYQNKTFNQDKKLLQVVQQKIYFYRGLIYMSSGQLQPAIQQLMLALDYGNVYQTKLRVKTIKMLSTLLAKQDKFKSDSQILKQLQYFFQNQKRQFIFLIDSTQRMAENQLEVVETIKQIFQIMNDDDLIQVSTFDEYTHVLIESQSKISILETMGKNYMEDGFFDYLSGRQTQNQRKLYQGILESLNQQLPKKYTNYLIVMTFGENYAEQNDKLVELLEKLREGFWHFILCSTQEKKFMNQRNTFYRLTDEARDGTYIELFANFEEGLINMFDEDFDLGKQEDLAREVKEMEVKANTLQEKSQQDRYLEFSEMVVNSFKMMEKKFNEMESKFSKVLQYKNKENTTSNIRQKSVSVGKIYAPPKISAGKISLPKHQPPQLKKSILKTKK</sequence>
<feature type="domain" description="EGF-like" evidence="8">
    <location>
        <begin position="360"/>
        <end position="399"/>
    </location>
</feature>
<evidence type="ECO:0000256" key="7">
    <source>
        <dbReference type="SAM" id="SignalP"/>
    </source>
</evidence>
<dbReference type="EMBL" id="CAJJDO010000006">
    <property type="protein sequence ID" value="CAD8137274.1"/>
    <property type="molecule type" value="Genomic_DNA"/>
</dbReference>
<keyword evidence="4" id="KW-0175">Coiled coil</keyword>
<dbReference type="NCBIfam" id="TIGR02232">
    <property type="entry name" value="myxo_disulf_rpt"/>
    <property type="match status" value="2"/>
</dbReference>
<feature type="coiled-coil region" evidence="4">
    <location>
        <begin position="1473"/>
        <end position="1500"/>
    </location>
</feature>
<feature type="transmembrane region" description="Helical" evidence="6">
    <location>
        <begin position="1076"/>
        <end position="1096"/>
    </location>
</feature>
<name>A0A8S1SFY0_9CILI</name>
<evidence type="ECO:0000256" key="6">
    <source>
        <dbReference type="SAM" id="Phobius"/>
    </source>
</evidence>
<feature type="chain" id="PRO_5035934042" description="EGF-like domain-containing protein" evidence="7">
    <location>
        <begin position="19"/>
        <end position="2169"/>
    </location>
</feature>
<organism evidence="9 10">
    <name type="scientific">Paramecium pentaurelia</name>
    <dbReference type="NCBI Taxonomy" id="43138"/>
    <lineage>
        <taxon>Eukaryota</taxon>
        <taxon>Sar</taxon>
        <taxon>Alveolata</taxon>
        <taxon>Ciliophora</taxon>
        <taxon>Intramacronucleata</taxon>
        <taxon>Oligohymenophorea</taxon>
        <taxon>Peniculida</taxon>
        <taxon>Parameciidae</taxon>
        <taxon>Paramecium</taxon>
    </lineage>
</organism>
<dbReference type="InterPro" id="IPR006212">
    <property type="entry name" value="Furin_repeat"/>
</dbReference>
<keyword evidence="1 7" id="KW-0732">Signal</keyword>
<feature type="transmembrane region" description="Helical" evidence="6">
    <location>
        <begin position="933"/>
        <end position="954"/>
    </location>
</feature>
<feature type="domain" description="EGF-like" evidence="8">
    <location>
        <begin position="211"/>
        <end position="259"/>
    </location>
</feature>
<feature type="transmembrane region" description="Helical" evidence="6">
    <location>
        <begin position="729"/>
        <end position="751"/>
    </location>
</feature>
<feature type="transmembrane region" description="Helical" evidence="6">
    <location>
        <begin position="988"/>
        <end position="1008"/>
    </location>
</feature>
<keyword evidence="2" id="KW-0677">Repeat</keyword>
<evidence type="ECO:0000313" key="9">
    <source>
        <dbReference type="EMBL" id="CAD8137274.1"/>
    </source>
</evidence>
<feature type="domain" description="EGF-like" evidence="8">
    <location>
        <begin position="84"/>
        <end position="113"/>
    </location>
</feature>
<dbReference type="PANTHER" id="PTHR38934:SF6">
    <property type="entry name" value="CHROMOSOME UNDETERMINED SCAFFOLD_176, WHOLE GENOME SHOTGUN SEQUENCE"/>
    <property type="match status" value="1"/>
</dbReference>
<keyword evidence="10" id="KW-1185">Reference proteome</keyword>
<proteinExistence type="predicted"/>
<feature type="domain" description="EGF-like" evidence="8">
    <location>
        <begin position="260"/>
        <end position="292"/>
    </location>
</feature>
<dbReference type="InterPro" id="IPR000742">
    <property type="entry name" value="EGF"/>
</dbReference>
<dbReference type="Pfam" id="PF13948">
    <property type="entry name" value="DUF4215"/>
    <property type="match status" value="2"/>
</dbReference>
<dbReference type="SMART" id="SM00181">
    <property type="entry name" value="EGF"/>
    <property type="match status" value="8"/>
</dbReference>
<feature type="transmembrane region" description="Helical" evidence="6">
    <location>
        <begin position="827"/>
        <end position="848"/>
    </location>
</feature>
<evidence type="ECO:0000256" key="1">
    <source>
        <dbReference type="ARBA" id="ARBA00022729"/>
    </source>
</evidence>